<dbReference type="GO" id="GO:0005886">
    <property type="term" value="C:plasma membrane"/>
    <property type="evidence" value="ECO:0007669"/>
    <property type="project" value="UniProtKB-SubCell"/>
</dbReference>
<dbReference type="InterPro" id="IPR036179">
    <property type="entry name" value="Ig-like_dom_sf"/>
</dbReference>
<dbReference type="STRING" id="885580.ENSFDAP00000008451"/>
<evidence type="ECO:0000256" key="4">
    <source>
        <dbReference type="SAM" id="Phobius"/>
    </source>
</evidence>
<feature type="domain" description="Immunoglobulin V-set" evidence="5">
    <location>
        <begin position="4"/>
        <end position="42"/>
    </location>
</feature>
<keyword evidence="3 4" id="KW-0472">Membrane</keyword>
<keyword evidence="2 4" id="KW-0812">Transmembrane</keyword>
<dbReference type="InterPro" id="IPR050671">
    <property type="entry name" value="CD300_family_receptors"/>
</dbReference>
<dbReference type="PANTHER" id="PTHR11860:SF115">
    <property type="entry name" value="IMMUNOGLOBULIN SUBTYPE DOMAIN-CONTAINING PROTEIN"/>
    <property type="match status" value="1"/>
</dbReference>
<dbReference type="SUPFAM" id="SSF48726">
    <property type="entry name" value="Immunoglobulin"/>
    <property type="match status" value="1"/>
</dbReference>
<protein>
    <submittedName>
        <fullName evidence="6">CMRF35-like molecule 6</fullName>
    </submittedName>
</protein>
<accession>A0A091DJS0</accession>
<evidence type="ECO:0000256" key="1">
    <source>
        <dbReference type="ARBA" id="ARBA00004162"/>
    </source>
</evidence>
<evidence type="ECO:0000313" key="7">
    <source>
        <dbReference type="Proteomes" id="UP000028990"/>
    </source>
</evidence>
<comment type="subcellular location">
    <subcellularLocation>
        <location evidence="1">Cell membrane</location>
        <topology evidence="1">Single-pass membrane protein</topology>
    </subcellularLocation>
</comment>
<sequence>MRKATSGRVTIRVHPASLSFTVTLESLTLEDEGTYSCGVDKPWLDSTFKVVVSVLPASATATASYLEGIRSTVGPPLFLSMHTWHSSTKQDTSRPSPQPWSLFSSIHFLLLVFLKVPLFLSMLSAVLWVNRPQRGSGWR</sequence>
<reference evidence="6 7" key="1">
    <citation type="submission" date="2013-11" db="EMBL/GenBank/DDBJ databases">
        <title>The Damaraland mole rat (Fukomys damarensis) genome and evolution of African mole rats.</title>
        <authorList>
            <person name="Gladyshev V.N."/>
            <person name="Fang X."/>
        </authorList>
    </citation>
    <scope>NUCLEOTIDE SEQUENCE [LARGE SCALE GENOMIC DNA]</scope>
    <source>
        <tissue evidence="6">Liver</tissue>
    </source>
</reference>
<evidence type="ECO:0000256" key="2">
    <source>
        <dbReference type="ARBA" id="ARBA00022692"/>
    </source>
</evidence>
<evidence type="ECO:0000259" key="5">
    <source>
        <dbReference type="Pfam" id="PF07686"/>
    </source>
</evidence>
<dbReference type="Proteomes" id="UP000028990">
    <property type="component" value="Unassembled WGS sequence"/>
</dbReference>
<dbReference type="InterPro" id="IPR013783">
    <property type="entry name" value="Ig-like_fold"/>
</dbReference>
<dbReference type="GO" id="GO:0004888">
    <property type="term" value="F:transmembrane signaling receptor activity"/>
    <property type="evidence" value="ECO:0007669"/>
    <property type="project" value="TreeGrafter"/>
</dbReference>
<dbReference type="AlphaFoldDB" id="A0A091DJS0"/>
<dbReference type="InterPro" id="IPR013106">
    <property type="entry name" value="Ig_V-set"/>
</dbReference>
<dbReference type="Pfam" id="PF07686">
    <property type="entry name" value="V-set"/>
    <property type="match status" value="1"/>
</dbReference>
<feature type="transmembrane region" description="Helical" evidence="4">
    <location>
        <begin position="106"/>
        <end position="129"/>
    </location>
</feature>
<keyword evidence="4" id="KW-1133">Transmembrane helix</keyword>
<evidence type="ECO:0000313" key="6">
    <source>
        <dbReference type="EMBL" id="KFO30530.1"/>
    </source>
</evidence>
<organism evidence="6 7">
    <name type="scientific">Fukomys damarensis</name>
    <name type="common">Damaraland mole rat</name>
    <name type="synonym">Cryptomys damarensis</name>
    <dbReference type="NCBI Taxonomy" id="885580"/>
    <lineage>
        <taxon>Eukaryota</taxon>
        <taxon>Metazoa</taxon>
        <taxon>Chordata</taxon>
        <taxon>Craniata</taxon>
        <taxon>Vertebrata</taxon>
        <taxon>Euteleostomi</taxon>
        <taxon>Mammalia</taxon>
        <taxon>Eutheria</taxon>
        <taxon>Euarchontoglires</taxon>
        <taxon>Glires</taxon>
        <taxon>Rodentia</taxon>
        <taxon>Hystricomorpha</taxon>
        <taxon>Bathyergidae</taxon>
        <taxon>Fukomys</taxon>
    </lineage>
</organism>
<dbReference type="Gene3D" id="2.60.40.10">
    <property type="entry name" value="Immunoglobulins"/>
    <property type="match status" value="1"/>
</dbReference>
<gene>
    <name evidence="6" type="ORF">H920_08050</name>
</gene>
<dbReference type="EMBL" id="KN122402">
    <property type="protein sequence ID" value="KFO30530.1"/>
    <property type="molecule type" value="Genomic_DNA"/>
</dbReference>
<keyword evidence="7" id="KW-1185">Reference proteome</keyword>
<name>A0A091DJS0_FUKDA</name>
<proteinExistence type="predicted"/>
<dbReference type="eggNOG" id="ENOG502S8BD">
    <property type="taxonomic scope" value="Eukaryota"/>
</dbReference>
<dbReference type="PANTHER" id="PTHR11860">
    <property type="entry name" value="POLYMERIC-IMMUNOGLOBULIN RECEPTOR"/>
    <property type="match status" value="1"/>
</dbReference>
<evidence type="ECO:0000256" key="3">
    <source>
        <dbReference type="ARBA" id="ARBA00023136"/>
    </source>
</evidence>